<feature type="non-terminal residue" evidence="1">
    <location>
        <position position="1"/>
    </location>
</feature>
<dbReference type="PATRIC" id="fig|93930.3.peg.857"/>
<dbReference type="Proteomes" id="UP000058636">
    <property type="component" value="Unassembled WGS sequence"/>
</dbReference>
<organism evidence="1 2">
    <name type="scientific">Thermotoga petrophila</name>
    <dbReference type="NCBI Taxonomy" id="93929"/>
    <lineage>
        <taxon>Bacteria</taxon>
        <taxon>Thermotogati</taxon>
        <taxon>Thermotogota</taxon>
        <taxon>Thermotogae</taxon>
        <taxon>Thermotogales</taxon>
        <taxon>Thermotogaceae</taxon>
        <taxon>Thermotoga</taxon>
    </lineage>
</organism>
<proteinExistence type="predicted"/>
<sequence>TVLSMMDREHASVLVQYIVQNAPDLLEERE</sequence>
<evidence type="ECO:0000313" key="1">
    <source>
        <dbReference type="EMBL" id="KUK22217.1"/>
    </source>
</evidence>
<name>A0A101EP97_9THEM</name>
<comment type="caution">
    <text evidence="1">The sequence shown here is derived from an EMBL/GenBank/DDBJ whole genome shotgun (WGS) entry which is preliminary data.</text>
</comment>
<accession>A0A101EP97</accession>
<reference evidence="1 2" key="1">
    <citation type="journal article" date="2015" name="MBio">
        <title>Genome-Resolved Metagenomic Analysis Reveals Roles for Candidate Phyla and Other Microbial Community Members in Biogeochemical Transformations in Oil Reservoirs.</title>
        <authorList>
            <person name="Hu P."/>
            <person name="Tom L."/>
            <person name="Singh A."/>
            <person name="Thomas B.C."/>
            <person name="Baker B.J."/>
            <person name="Piceno Y.M."/>
            <person name="Andersen G.L."/>
            <person name="Banfield J.F."/>
        </authorList>
    </citation>
    <scope>NUCLEOTIDE SEQUENCE [LARGE SCALE GENOMIC DNA]</scope>
    <source>
        <strain evidence="1">46_26</strain>
    </source>
</reference>
<protein>
    <submittedName>
        <fullName evidence="1">Uncharacterized protein</fullName>
    </submittedName>
</protein>
<dbReference type="EMBL" id="LGFG01000223">
    <property type="protein sequence ID" value="KUK22217.1"/>
    <property type="molecule type" value="Genomic_DNA"/>
</dbReference>
<dbReference type="AlphaFoldDB" id="A0A101EP97"/>
<gene>
    <name evidence="1" type="ORF">XD57_1682</name>
</gene>
<evidence type="ECO:0000313" key="2">
    <source>
        <dbReference type="Proteomes" id="UP000058636"/>
    </source>
</evidence>